<protein>
    <submittedName>
        <fullName evidence="3">Repressor of the inhibitor of the protein kinase</fullName>
    </submittedName>
</protein>
<organism evidence="3 4">
    <name type="scientific">Trichonephila clavata</name>
    <name type="common">Joro spider</name>
    <name type="synonym">Nephila clavata</name>
    <dbReference type="NCBI Taxonomy" id="2740835"/>
    <lineage>
        <taxon>Eukaryota</taxon>
        <taxon>Metazoa</taxon>
        <taxon>Ecdysozoa</taxon>
        <taxon>Arthropoda</taxon>
        <taxon>Chelicerata</taxon>
        <taxon>Arachnida</taxon>
        <taxon>Araneae</taxon>
        <taxon>Araneomorphae</taxon>
        <taxon>Entelegynae</taxon>
        <taxon>Araneoidea</taxon>
        <taxon>Nephilidae</taxon>
        <taxon>Trichonephila</taxon>
    </lineage>
</organism>
<dbReference type="Gene3D" id="1.10.10.10">
    <property type="entry name" value="Winged helix-like DNA-binding domain superfamily/Winged helix DNA-binding domain"/>
    <property type="match status" value="1"/>
</dbReference>
<dbReference type="InterPro" id="IPR009057">
    <property type="entry name" value="Homeodomain-like_sf"/>
</dbReference>
<dbReference type="InterPro" id="IPR008906">
    <property type="entry name" value="HATC_C_dom"/>
</dbReference>
<dbReference type="PANTHER" id="PTHR46289:SF14">
    <property type="entry name" value="DUF4371 DOMAIN-CONTAINING PROTEIN"/>
    <property type="match status" value="1"/>
</dbReference>
<dbReference type="PANTHER" id="PTHR46289">
    <property type="entry name" value="52 KDA REPRESSOR OF THE INHIBITOR OF THE PROTEIN KINASE-LIKE PROTEIN-RELATED"/>
    <property type="match status" value="1"/>
</dbReference>
<keyword evidence="4" id="KW-1185">Reference proteome</keyword>
<comment type="subcellular location">
    <subcellularLocation>
        <location evidence="1">Nucleus</location>
    </subcellularLocation>
</comment>
<dbReference type="InterPro" id="IPR036388">
    <property type="entry name" value="WH-like_DNA-bd_sf"/>
</dbReference>
<evidence type="ECO:0000259" key="2">
    <source>
        <dbReference type="Pfam" id="PF05699"/>
    </source>
</evidence>
<dbReference type="OrthoDB" id="2393464at2759"/>
<dbReference type="GO" id="GO:0046983">
    <property type="term" value="F:protein dimerization activity"/>
    <property type="evidence" value="ECO:0007669"/>
    <property type="project" value="InterPro"/>
</dbReference>
<name>A0A8X6LMI5_TRICU</name>
<evidence type="ECO:0000313" key="4">
    <source>
        <dbReference type="Proteomes" id="UP000887116"/>
    </source>
</evidence>
<dbReference type="EMBL" id="BMAO01026854">
    <property type="protein sequence ID" value="GFR12939.1"/>
    <property type="molecule type" value="Genomic_DNA"/>
</dbReference>
<comment type="caution">
    <text evidence="3">The sequence shown here is derived from an EMBL/GenBank/DDBJ whole genome shotgun (WGS) entry which is preliminary data.</text>
</comment>
<evidence type="ECO:0000313" key="3">
    <source>
        <dbReference type="EMBL" id="GFR12939.1"/>
    </source>
</evidence>
<gene>
    <name evidence="3" type="primary">Prkrir_7</name>
    <name evidence="3" type="ORF">TNCT_365801</name>
</gene>
<feature type="domain" description="HAT C-terminal dimerisation" evidence="2">
    <location>
        <begin position="25"/>
        <end position="90"/>
    </location>
</feature>
<dbReference type="SUPFAM" id="SSF46689">
    <property type="entry name" value="Homeodomain-like"/>
    <property type="match status" value="1"/>
</dbReference>
<sequence>MPLSAVQAEYKLWCAKISSTDPSTEILKLFEYCDGTFFRAMNLHLKVMATLPVTTASVERSFSTMKRIKTLPRSVMGDDRLNALAMMSIHWDTVVDPEEVLDRLAKKKIKKVTFLRCMFWRKINTDMNFAISSDKFRSSATKLVSLSFKYINNSPMPPRGEELSKDLKDAIIKLYKESKSKRQIAKIIGKSPATVQKITEKFQAERNTLNKPRTGRPPILSDREGRIIVGNVKKNPKISALKLKTDVKNNFAKSCNPETIRRIECSRLGSGLHSDWQCAVRNRGCRVKIG</sequence>
<dbReference type="GO" id="GO:0005634">
    <property type="term" value="C:nucleus"/>
    <property type="evidence" value="ECO:0007669"/>
    <property type="project" value="UniProtKB-SubCell"/>
</dbReference>
<dbReference type="AlphaFoldDB" id="A0A8X6LMI5"/>
<dbReference type="Pfam" id="PF05699">
    <property type="entry name" value="Dimer_Tnp_hAT"/>
    <property type="match status" value="1"/>
</dbReference>
<dbReference type="Proteomes" id="UP000887116">
    <property type="component" value="Unassembled WGS sequence"/>
</dbReference>
<evidence type="ECO:0000256" key="1">
    <source>
        <dbReference type="ARBA" id="ARBA00004123"/>
    </source>
</evidence>
<proteinExistence type="predicted"/>
<accession>A0A8X6LMI5</accession>
<reference evidence="3" key="1">
    <citation type="submission" date="2020-07" db="EMBL/GenBank/DDBJ databases">
        <title>Multicomponent nature underlies the extraordinary mechanical properties of spider dragline silk.</title>
        <authorList>
            <person name="Kono N."/>
            <person name="Nakamura H."/>
            <person name="Mori M."/>
            <person name="Yoshida Y."/>
            <person name="Ohtoshi R."/>
            <person name="Malay A.D."/>
            <person name="Moran D.A.P."/>
            <person name="Tomita M."/>
            <person name="Numata K."/>
            <person name="Arakawa K."/>
        </authorList>
    </citation>
    <scope>NUCLEOTIDE SEQUENCE</scope>
</reference>
<dbReference type="InterPro" id="IPR052958">
    <property type="entry name" value="IFN-induced_PKR_regulator"/>
</dbReference>